<evidence type="ECO:0008006" key="4">
    <source>
        <dbReference type="Google" id="ProtNLM"/>
    </source>
</evidence>
<proteinExistence type="predicted"/>
<evidence type="ECO:0000313" key="3">
    <source>
        <dbReference type="Proteomes" id="UP000722125"/>
    </source>
</evidence>
<accession>A0ABS5TXP7</accession>
<evidence type="ECO:0000313" key="2">
    <source>
        <dbReference type="EMBL" id="MBT0993913.1"/>
    </source>
</evidence>
<dbReference type="EMBL" id="JAHBOH010000001">
    <property type="protein sequence ID" value="MBT0993913.1"/>
    <property type="molecule type" value="Genomic_DNA"/>
</dbReference>
<sequence length="199" mass="20112">MTAAPVVFFVIVSLTACAATGESAASVRPASQAVATATADTGKAEVAAPVAGDTIKTMDEQAAAEAAGLNVYPLSEGGIVYDPAQPLPAAITADITAPVTEAVASADGRLSESVSQTTLNRASAAANALGKTVIIVFSARASRSSDGPMEQLYGAYTSDQNRELGHASVSNSLDKTVAVVNEWVAKQADPSAYQVVVAR</sequence>
<keyword evidence="1" id="KW-0732">Signal</keyword>
<keyword evidence="3" id="KW-1185">Reference proteome</keyword>
<evidence type="ECO:0000256" key="1">
    <source>
        <dbReference type="SAM" id="SignalP"/>
    </source>
</evidence>
<feature type="chain" id="PRO_5045639887" description="Lipoprotein" evidence="1">
    <location>
        <begin position="19"/>
        <end position="199"/>
    </location>
</feature>
<gene>
    <name evidence="2" type="ORF">KIN34_06385</name>
</gene>
<name>A0ABS5TXP7_9CELL</name>
<dbReference type="Proteomes" id="UP000722125">
    <property type="component" value="Unassembled WGS sequence"/>
</dbReference>
<reference evidence="2 3" key="1">
    <citation type="submission" date="2021-05" db="EMBL/GenBank/DDBJ databases">
        <title>Description of Cellulomonas sp. DKR-3 sp. nov.</title>
        <authorList>
            <person name="Dahal R.H."/>
            <person name="Chaudhary D.K."/>
        </authorList>
    </citation>
    <scope>NUCLEOTIDE SEQUENCE [LARGE SCALE GENOMIC DNA]</scope>
    <source>
        <strain evidence="2 3">DKR-3</strain>
    </source>
</reference>
<dbReference type="RefSeq" id="WP_214348254.1">
    <property type="nucleotide sequence ID" value="NZ_JAHBOH010000001.1"/>
</dbReference>
<organism evidence="2 3">
    <name type="scientific">Cellulomonas fulva</name>
    <dbReference type="NCBI Taxonomy" id="2835530"/>
    <lineage>
        <taxon>Bacteria</taxon>
        <taxon>Bacillati</taxon>
        <taxon>Actinomycetota</taxon>
        <taxon>Actinomycetes</taxon>
        <taxon>Micrococcales</taxon>
        <taxon>Cellulomonadaceae</taxon>
        <taxon>Cellulomonas</taxon>
    </lineage>
</organism>
<comment type="caution">
    <text evidence="2">The sequence shown here is derived from an EMBL/GenBank/DDBJ whole genome shotgun (WGS) entry which is preliminary data.</text>
</comment>
<protein>
    <recommendedName>
        <fullName evidence="4">Lipoprotein</fullName>
    </recommendedName>
</protein>
<feature type="signal peptide" evidence="1">
    <location>
        <begin position="1"/>
        <end position="18"/>
    </location>
</feature>